<dbReference type="GO" id="GO:0005829">
    <property type="term" value="C:cytosol"/>
    <property type="evidence" value="ECO:0007669"/>
    <property type="project" value="TreeGrafter"/>
</dbReference>
<feature type="binding site" evidence="14">
    <location>
        <position position="193"/>
    </location>
    <ligand>
        <name>Mg(2+)</name>
        <dbReference type="ChEBI" id="CHEBI:18420"/>
    </ligand>
</feature>
<comment type="cofactor">
    <cofactor evidence="14">
        <name>Mg(2+)</name>
        <dbReference type="ChEBI" id="CHEBI:18420"/>
    </cofactor>
    <text evidence="14">Binds 1 Mg(2+) ion per subunit. Can also utilize other divalent metal cations, such as Ca(2+), Mn(2+) and Co(2+).</text>
</comment>
<dbReference type="InterPro" id="IPR005474">
    <property type="entry name" value="Transketolase_N"/>
</dbReference>
<evidence type="ECO:0000256" key="6">
    <source>
        <dbReference type="ARBA" id="ARBA00022723"/>
    </source>
</evidence>
<evidence type="ECO:0000256" key="13">
    <source>
        <dbReference type="PIRSR" id="PIRSR605478-3"/>
    </source>
</evidence>
<dbReference type="InterPro" id="IPR020826">
    <property type="entry name" value="Transketolase_BS"/>
</dbReference>
<dbReference type="SUPFAM" id="SSF52922">
    <property type="entry name" value="TK C-terminal domain-like"/>
    <property type="match status" value="1"/>
</dbReference>
<feature type="binding site" evidence="13">
    <location>
        <position position="193"/>
    </location>
    <ligand>
        <name>thiamine diphosphate</name>
        <dbReference type="ChEBI" id="CHEBI:58937"/>
    </ligand>
</feature>
<protein>
    <recommendedName>
        <fullName evidence="4 10">Transketolase</fullName>
        <ecNumber evidence="3 10">2.2.1.1</ecNumber>
    </recommendedName>
</protein>
<dbReference type="GO" id="GO:0000287">
    <property type="term" value="F:magnesium ion binding"/>
    <property type="evidence" value="ECO:0007669"/>
    <property type="project" value="UniProtKB-ARBA"/>
</dbReference>
<feature type="binding site" evidence="13">
    <location>
        <position position="164"/>
    </location>
    <ligand>
        <name>thiamine diphosphate</name>
        <dbReference type="ChEBI" id="CHEBI:58937"/>
    </ligand>
</feature>
<accession>A0AAN0KAL5</accession>
<evidence type="ECO:0000256" key="8">
    <source>
        <dbReference type="ARBA" id="ARBA00023052"/>
    </source>
</evidence>
<dbReference type="Pfam" id="PF02779">
    <property type="entry name" value="Transket_pyr"/>
    <property type="match status" value="1"/>
</dbReference>
<dbReference type="Pfam" id="PF00456">
    <property type="entry name" value="Transketolase_N"/>
    <property type="match status" value="1"/>
</dbReference>
<keyword evidence="6 14" id="KW-0479">Metal-binding</keyword>
<dbReference type="InterPro" id="IPR055152">
    <property type="entry name" value="Transketolase-like_C_2"/>
</dbReference>
<feature type="binding site" evidence="14">
    <location>
        <position position="163"/>
    </location>
    <ligand>
        <name>Mg(2+)</name>
        <dbReference type="ChEBI" id="CHEBI:18420"/>
    </ligand>
</feature>
<dbReference type="Gene3D" id="3.40.50.970">
    <property type="match status" value="2"/>
</dbReference>
<feature type="binding site" evidence="12">
    <location>
        <position position="539"/>
    </location>
    <ligand>
        <name>substrate</name>
    </ligand>
</feature>
<dbReference type="SMART" id="SM00861">
    <property type="entry name" value="Transket_pyr"/>
    <property type="match status" value="1"/>
</dbReference>
<comment type="function">
    <text evidence="16">Catalyzes the transfer of a two-carbon ketol group from a ketose donor to an aldose acceptor, via a covalent intermediate with the cofactor thiamine pyrophosphate.</text>
</comment>
<feature type="binding site" evidence="13">
    <location>
        <position position="276"/>
    </location>
    <ligand>
        <name>thiamine diphosphate</name>
        <dbReference type="ChEBI" id="CHEBI:58937"/>
    </ligand>
</feature>
<comment type="cofactor">
    <cofactor evidence="16">
        <name>Mg(2+)</name>
        <dbReference type="ChEBI" id="CHEBI:18420"/>
    </cofactor>
    <cofactor evidence="16">
        <name>Ca(2+)</name>
        <dbReference type="ChEBI" id="CHEBI:29108"/>
    </cofactor>
    <cofactor evidence="16">
        <name>Mn(2+)</name>
        <dbReference type="ChEBI" id="CHEBI:29035"/>
    </cofactor>
    <cofactor evidence="16">
        <name>Co(2+)</name>
        <dbReference type="ChEBI" id="CHEBI:48828"/>
    </cofactor>
    <text evidence="16">Binds 1 Mg(2+) ion per subunit. Can also utilize other divalent metal cations, such as Ca(2+), Mn(2+) and Co(2+).</text>
</comment>
<evidence type="ECO:0000256" key="1">
    <source>
        <dbReference type="ARBA" id="ARBA00007131"/>
    </source>
</evidence>
<feature type="binding site" evidence="12">
    <location>
        <position position="394"/>
    </location>
    <ligand>
        <name>substrate</name>
    </ligand>
</feature>
<dbReference type="InterPro" id="IPR005478">
    <property type="entry name" value="Transketolase_bac-like"/>
</dbReference>
<dbReference type="Gene3D" id="3.40.50.920">
    <property type="match status" value="1"/>
</dbReference>
<feature type="domain" description="Transketolase-like pyrimidine-binding" evidence="17">
    <location>
        <begin position="364"/>
        <end position="544"/>
    </location>
</feature>
<dbReference type="PANTHER" id="PTHR43522">
    <property type="entry name" value="TRANSKETOLASE"/>
    <property type="match status" value="1"/>
</dbReference>
<evidence type="ECO:0000259" key="17">
    <source>
        <dbReference type="SMART" id="SM00861"/>
    </source>
</evidence>
<evidence type="ECO:0000256" key="14">
    <source>
        <dbReference type="PIRSR" id="PIRSR605478-4"/>
    </source>
</evidence>
<evidence type="ECO:0000256" key="9">
    <source>
        <dbReference type="ARBA" id="ARBA00049473"/>
    </source>
</evidence>
<feature type="binding site" evidence="13">
    <location>
        <begin position="120"/>
        <end position="122"/>
    </location>
    <ligand>
        <name>thiamine diphosphate</name>
        <dbReference type="ChEBI" id="CHEBI:58937"/>
    </ligand>
</feature>
<dbReference type="InterPro" id="IPR033247">
    <property type="entry name" value="Transketolase_fam"/>
</dbReference>
<sequence>MSNFTWTDEDRRAVDTARVLAADAVQKVGNGHPGTAISLAPVAYLLYQKVMKTDPTDDKWIGRDRFVLSAGHASILQYSQLYLGGLDLELEDIESLRTFGSRTPGHPEYGHTKFVETTTGPLGAGISNAVGMAMAARRQRGIYAPGAEGETPFDYFVYSILGDGCMQEGVQAEAASLAGTQELGNLIVIYDDNRITIEGDTKIAFGEDVSKRYEAYGWDVHTIDWTHGGTKYAEDIEALYDALIAAQQVTNKPTLIHLKTIIGWPLPNMQGSEKVHGAALGAPEITALKKVLGFTDEPFAIEDSVVDYTRTQLAERGKALRAAWDEEFAAWQQANPEGVKLLDRVLAKKLPDDLTLPVFEAGSKATRAASADVLSALASQVPELWGGSADLAGSNNTTMKGEPSFLPADRTTDEWPGGPYGRTLHFGVREHGMGGIVNGINVSGLSRAYGGTFFVFADYMRPPVRLAALSHVPSIFVWTHDSIGVGEDGPTHQPIEHLAAYRAIPGLAIVRPSDANETAIAWREILKLTDQPAGLILTRQNTRVVDRTSGEFASAEGLAKGAYVLKEASAAPQVILIGTGSEVEVALDAQTALEAEGVPTRVVSMPCQEWFDAQPEAYRNEVLPPEVTARVSVEAGIAQGWAKYVGCKGRSVSIEHYGASGKGTVLFKEFGLTSDAVVAAAKESLEA</sequence>
<dbReference type="InterPro" id="IPR029061">
    <property type="entry name" value="THDP-binding"/>
</dbReference>
<feature type="site" description="Important for catalytic activity" evidence="15">
    <location>
        <position position="276"/>
    </location>
</feature>
<evidence type="ECO:0000256" key="3">
    <source>
        <dbReference type="ARBA" id="ARBA00013152"/>
    </source>
</evidence>
<dbReference type="CDD" id="cd02012">
    <property type="entry name" value="TPP_TK"/>
    <property type="match status" value="1"/>
</dbReference>
<organism evidence="18 19">
    <name type="scientific">Brooklawnia propionicigenes</name>
    <dbReference type="NCBI Taxonomy" id="3041175"/>
    <lineage>
        <taxon>Bacteria</taxon>
        <taxon>Bacillati</taxon>
        <taxon>Actinomycetota</taxon>
        <taxon>Actinomycetes</taxon>
        <taxon>Propionibacteriales</taxon>
        <taxon>Propionibacteriaceae</taxon>
        <taxon>Brooklawnia</taxon>
    </lineage>
</organism>
<feature type="binding site" evidence="12">
    <location>
        <position position="276"/>
    </location>
    <ligand>
        <name>substrate</name>
    </ligand>
</feature>
<feature type="binding site" evidence="12">
    <location>
        <position position="480"/>
    </location>
    <ligand>
        <name>substrate</name>
    </ligand>
</feature>
<dbReference type="KEGG" id="broo:brsh051_06660"/>
<feature type="binding site" evidence="12">
    <location>
        <position position="32"/>
    </location>
    <ligand>
        <name>substrate</name>
    </ligand>
</feature>
<comment type="subunit">
    <text evidence="2 16">Homodimer.</text>
</comment>
<dbReference type="FunFam" id="3.40.50.970:FF:000003">
    <property type="entry name" value="Transketolase"/>
    <property type="match status" value="1"/>
</dbReference>
<evidence type="ECO:0000256" key="10">
    <source>
        <dbReference type="NCBIfam" id="TIGR00232"/>
    </source>
</evidence>
<keyword evidence="5 16" id="KW-0808">Transferase</keyword>
<evidence type="ECO:0000256" key="5">
    <source>
        <dbReference type="ARBA" id="ARBA00022679"/>
    </source>
</evidence>
<comment type="similarity">
    <text evidence="1 16">Belongs to the transketolase family.</text>
</comment>
<keyword evidence="8 13" id="KW-0786">Thiamine pyrophosphate</keyword>
<keyword evidence="16" id="KW-0106">Calcium</keyword>
<dbReference type="CDD" id="cd07033">
    <property type="entry name" value="TPP_PYR_DXS_TK_like"/>
    <property type="match status" value="1"/>
</dbReference>
<evidence type="ECO:0000256" key="16">
    <source>
        <dbReference type="RuleBase" id="RU004996"/>
    </source>
</evidence>
<name>A0AAN0KAL5_9ACTN</name>
<feature type="binding site" evidence="13">
    <location>
        <position position="72"/>
    </location>
    <ligand>
        <name>thiamine diphosphate</name>
        <dbReference type="ChEBI" id="CHEBI:58937"/>
    </ligand>
</feature>
<dbReference type="PROSITE" id="PS00801">
    <property type="entry name" value="TRANSKETOLASE_1"/>
    <property type="match status" value="1"/>
</dbReference>
<dbReference type="PROSITE" id="PS00802">
    <property type="entry name" value="TRANSKETOLASE_2"/>
    <property type="match status" value="1"/>
</dbReference>
<keyword evidence="19" id="KW-1185">Reference proteome</keyword>
<dbReference type="InterPro" id="IPR049557">
    <property type="entry name" value="Transketolase_CS"/>
</dbReference>
<dbReference type="SUPFAM" id="SSF52518">
    <property type="entry name" value="Thiamin diphosphate-binding fold (THDP-binding)"/>
    <property type="match status" value="2"/>
</dbReference>
<dbReference type="GO" id="GO:0006098">
    <property type="term" value="P:pentose-phosphate shunt"/>
    <property type="evidence" value="ECO:0007669"/>
    <property type="project" value="TreeGrafter"/>
</dbReference>
<dbReference type="RefSeq" id="WP_286267555.1">
    <property type="nucleotide sequence ID" value="NZ_AP028056.1"/>
</dbReference>
<comment type="cofactor">
    <cofactor evidence="13">
        <name>thiamine diphosphate</name>
        <dbReference type="ChEBI" id="CHEBI:58937"/>
    </cofactor>
    <text evidence="13">Binds 1 thiamine pyrophosphate per subunit. During the reaction, the substrate forms a covalent intermediate with the cofactor.</text>
</comment>
<dbReference type="Proteomes" id="UP001431656">
    <property type="component" value="Chromosome"/>
</dbReference>
<evidence type="ECO:0000256" key="2">
    <source>
        <dbReference type="ARBA" id="ARBA00011738"/>
    </source>
</evidence>
<feature type="binding site" evidence="12">
    <location>
        <position position="492"/>
    </location>
    <ligand>
        <name>substrate</name>
    </ligand>
</feature>
<feature type="site" description="Important for catalytic activity" evidence="15">
    <location>
        <position position="32"/>
    </location>
</feature>
<dbReference type="InterPro" id="IPR009014">
    <property type="entry name" value="Transketo_C/PFOR_II"/>
</dbReference>
<comment type="catalytic activity">
    <reaction evidence="9 16">
        <text>D-sedoheptulose 7-phosphate + D-glyceraldehyde 3-phosphate = aldehydo-D-ribose 5-phosphate + D-xylulose 5-phosphate</text>
        <dbReference type="Rhea" id="RHEA:10508"/>
        <dbReference type="ChEBI" id="CHEBI:57483"/>
        <dbReference type="ChEBI" id="CHEBI:57737"/>
        <dbReference type="ChEBI" id="CHEBI:58273"/>
        <dbReference type="ChEBI" id="CHEBI:59776"/>
        <dbReference type="EC" id="2.2.1.1"/>
    </reaction>
</comment>
<evidence type="ECO:0000256" key="11">
    <source>
        <dbReference type="PIRSR" id="PIRSR605478-1"/>
    </source>
</evidence>
<feature type="binding site" evidence="12">
    <location>
        <position position="488"/>
    </location>
    <ligand>
        <name>substrate</name>
    </ligand>
</feature>
<gene>
    <name evidence="18" type="primary">tkt</name>
    <name evidence="18" type="ORF">brsh051_06660</name>
</gene>
<evidence type="ECO:0000256" key="15">
    <source>
        <dbReference type="PIRSR" id="PIRSR605478-5"/>
    </source>
</evidence>
<evidence type="ECO:0000313" key="18">
    <source>
        <dbReference type="EMBL" id="BEH01385.1"/>
    </source>
</evidence>
<dbReference type="InterPro" id="IPR005475">
    <property type="entry name" value="Transketolase-like_Pyr-bd"/>
</dbReference>
<evidence type="ECO:0000256" key="7">
    <source>
        <dbReference type="ARBA" id="ARBA00022842"/>
    </source>
</evidence>
<dbReference type="NCBIfam" id="TIGR00232">
    <property type="entry name" value="tktlase_bact"/>
    <property type="match status" value="1"/>
</dbReference>
<evidence type="ECO:0000256" key="12">
    <source>
        <dbReference type="PIRSR" id="PIRSR605478-2"/>
    </source>
</evidence>
<dbReference type="Pfam" id="PF22613">
    <property type="entry name" value="Transketolase_C_1"/>
    <property type="match status" value="1"/>
</dbReference>
<evidence type="ECO:0000256" key="4">
    <source>
        <dbReference type="ARBA" id="ARBA00016662"/>
    </source>
</evidence>
<dbReference type="EC" id="2.2.1.1" evidence="3 10"/>
<dbReference type="FunFam" id="3.40.50.970:FF:000004">
    <property type="entry name" value="Transketolase"/>
    <property type="match status" value="1"/>
</dbReference>
<dbReference type="FunFam" id="3.40.50.920:FF:000003">
    <property type="entry name" value="Transketolase"/>
    <property type="match status" value="1"/>
</dbReference>
<reference evidence="18" key="1">
    <citation type="journal article" date="2024" name="Int. J. Syst. Evol. Microbiol.">
        <title>Brooklawnia propionicigenes sp. nov., a facultatively anaerobic, propionate-producing bacterium isolated from a methanogenic reactor treating waste from cattle farms.</title>
        <authorList>
            <person name="Akita Y."/>
            <person name="Ueki A."/>
            <person name="Tonouchi A."/>
            <person name="Sugawara Y."/>
            <person name="Honma S."/>
            <person name="Kaku N."/>
            <person name="Ueki K."/>
        </authorList>
    </citation>
    <scope>NUCLEOTIDE SEQUENCE</scope>
    <source>
        <strain evidence="18">SH051</strain>
    </source>
</reference>
<feature type="binding site" evidence="13">
    <location>
        <position position="456"/>
    </location>
    <ligand>
        <name>thiamine diphosphate</name>
        <dbReference type="ChEBI" id="CHEBI:58937"/>
    </ligand>
</feature>
<dbReference type="PANTHER" id="PTHR43522:SF2">
    <property type="entry name" value="TRANSKETOLASE 1-RELATED"/>
    <property type="match status" value="1"/>
</dbReference>
<dbReference type="EMBL" id="AP028056">
    <property type="protein sequence ID" value="BEH01385.1"/>
    <property type="molecule type" value="Genomic_DNA"/>
</dbReference>
<proteinExistence type="inferred from homology"/>
<evidence type="ECO:0000313" key="19">
    <source>
        <dbReference type="Proteomes" id="UP001431656"/>
    </source>
</evidence>
<dbReference type="AlphaFoldDB" id="A0AAN0KAL5"/>
<feature type="binding site" evidence="12">
    <location>
        <position position="367"/>
    </location>
    <ligand>
        <name>substrate</name>
    </ligand>
</feature>
<dbReference type="GO" id="GO:0004802">
    <property type="term" value="F:transketolase activity"/>
    <property type="evidence" value="ECO:0007669"/>
    <property type="project" value="UniProtKB-UniRule"/>
</dbReference>
<feature type="active site" description="Proton donor" evidence="11">
    <location>
        <position position="430"/>
    </location>
</feature>
<feature type="binding site" evidence="14">
    <location>
        <position position="195"/>
    </location>
    <ligand>
        <name>Mg(2+)</name>
        <dbReference type="ChEBI" id="CHEBI:18420"/>
    </ligand>
</feature>
<keyword evidence="7 14" id="KW-0460">Magnesium</keyword>